<organism evidence="1 2">
    <name type="scientific">Araneus ventricosus</name>
    <name type="common">Orbweaver spider</name>
    <name type="synonym">Epeira ventricosa</name>
    <dbReference type="NCBI Taxonomy" id="182803"/>
    <lineage>
        <taxon>Eukaryota</taxon>
        <taxon>Metazoa</taxon>
        <taxon>Ecdysozoa</taxon>
        <taxon>Arthropoda</taxon>
        <taxon>Chelicerata</taxon>
        <taxon>Arachnida</taxon>
        <taxon>Araneae</taxon>
        <taxon>Araneomorphae</taxon>
        <taxon>Entelegynae</taxon>
        <taxon>Araneoidea</taxon>
        <taxon>Araneidae</taxon>
        <taxon>Araneus</taxon>
    </lineage>
</organism>
<keyword evidence="2" id="KW-1185">Reference proteome</keyword>
<evidence type="ECO:0000313" key="2">
    <source>
        <dbReference type="Proteomes" id="UP000499080"/>
    </source>
</evidence>
<dbReference type="EMBL" id="BGPR01007325">
    <property type="protein sequence ID" value="GBN26003.1"/>
    <property type="molecule type" value="Genomic_DNA"/>
</dbReference>
<evidence type="ECO:0000313" key="1">
    <source>
        <dbReference type="EMBL" id="GBN26003.1"/>
    </source>
</evidence>
<proteinExistence type="predicted"/>
<reference evidence="1 2" key="1">
    <citation type="journal article" date="2019" name="Sci. Rep.">
        <title>Orb-weaving spider Araneus ventricosus genome elucidates the spidroin gene catalogue.</title>
        <authorList>
            <person name="Kono N."/>
            <person name="Nakamura H."/>
            <person name="Ohtoshi R."/>
            <person name="Moran D.A.P."/>
            <person name="Shinohara A."/>
            <person name="Yoshida Y."/>
            <person name="Fujiwara M."/>
            <person name="Mori M."/>
            <person name="Tomita M."/>
            <person name="Arakawa K."/>
        </authorList>
    </citation>
    <scope>NUCLEOTIDE SEQUENCE [LARGE SCALE GENOMIC DNA]</scope>
</reference>
<accession>A0A4Y2MH64</accession>
<sequence length="101" mass="12130">MFSLFLLVGYTMKDIRYWWLEGAKSVGMSSDVELPQFKVIGHRQRSKEVPLTTGKIPLFSILRRFHEGMFYIDTRNNRVKMTQYDFYKSTLVERKLFLKIR</sequence>
<dbReference type="AlphaFoldDB" id="A0A4Y2MH64"/>
<gene>
    <name evidence="1" type="ORF">AVEN_1496_1</name>
</gene>
<dbReference type="OrthoDB" id="6499346at2759"/>
<comment type="caution">
    <text evidence="1">The sequence shown here is derived from an EMBL/GenBank/DDBJ whole genome shotgun (WGS) entry which is preliminary data.</text>
</comment>
<dbReference type="Proteomes" id="UP000499080">
    <property type="component" value="Unassembled WGS sequence"/>
</dbReference>
<name>A0A4Y2MH64_ARAVE</name>
<protein>
    <submittedName>
        <fullName evidence="1">Uncharacterized protein</fullName>
    </submittedName>
</protein>